<dbReference type="Pfam" id="PF00009">
    <property type="entry name" value="GTP_EFTU"/>
    <property type="match status" value="1"/>
</dbReference>
<evidence type="ECO:0000313" key="8">
    <source>
        <dbReference type="EMBL" id="KII72121.1"/>
    </source>
</evidence>
<evidence type="ECO:0000256" key="4">
    <source>
        <dbReference type="ARBA" id="ARBA00022741"/>
    </source>
</evidence>
<feature type="domain" description="Tr-type G" evidence="7">
    <location>
        <begin position="5"/>
        <end position="243"/>
    </location>
</feature>
<keyword evidence="3" id="KW-0963">Cytoplasm</keyword>
<dbReference type="CDD" id="cd03693">
    <property type="entry name" value="EF1_alpha_II"/>
    <property type="match status" value="1"/>
</dbReference>
<dbReference type="SUPFAM" id="SSF50465">
    <property type="entry name" value="EF-Tu/eEF-1alpha/eIF2-gamma C-terminal domain"/>
    <property type="match status" value="1"/>
</dbReference>
<dbReference type="Pfam" id="PF03144">
    <property type="entry name" value="GTP_EFTU_D2"/>
    <property type="match status" value="1"/>
</dbReference>
<dbReference type="InterPro" id="IPR009000">
    <property type="entry name" value="Transl_B-barrel_sf"/>
</dbReference>
<evidence type="ECO:0000256" key="2">
    <source>
        <dbReference type="ARBA" id="ARBA00007249"/>
    </source>
</evidence>
<dbReference type="EMBL" id="JWZT01001384">
    <property type="protein sequence ID" value="KII72121.1"/>
    <property type="molecule type" value="Genomic_DNA"/>
</dbReference>
<comment type="caution">
    <text evidence="8">The sequence shown here is derived from an EMBL/GenBank/DDBJ whole genome shotgun (WGS) entry which is preliminary data.</text>
</comment>
<dbReference type="InterPro" id="IPR050100">
    <property type="entry name" value="TRAFAC_GTPase_members"/>
</dbReference>
<dbReference type="FunFam" id="3.40.50.300:FF:001857">
    <property type="entry name" value="Elongation factor 1-alpha"/>
    <property type="match status" value="1"/>
</dbReference>
<comment type="similarity">
    <text evidence="2">Belongs to the TRAFAC class translation factor GTPase superfamily. Classic translation factor GTPase family. EF-Tu/EF-1A subfamily.</text>
</comment>
<evidence type="ECO:0000259" key="7">
    <source>
        <dbReference type="PROSITE" id="PS51722"/>
    </source>
</evidence>
<sequence length="482" mass="52669">MQKEKIHVSVVVIGHVDSGKSTTTGHLVYKCGGVDKRTIEKFEKEAAEIGRASFRYAWVLDKTNQERNRGITIDCTVVNIETELVSCTLIDAPGHRDFMKNMITGTAHADFGIFVVPASLGEFETAVGSQGQFKQQAMLAYAMGIRNGMVFVNKMDTIQYSQQRFDEIKSDVGDRLKKIGFKEGAIAYMPGSGLAGDGMMEASPNTPWFTKWEYTYVDQAKNESKISGTTLYDFINTLSQPQRADKKALRGTINDVFKVGGIGTVIVGRIDSGKMKAGDLVHVSPSHVTAEVKSIEMHHKPLSVAGPGDNIGFNLKNVAVSDVRRGCVFGLSNDNPPRETEKFQAHIIAIEKIGDNRGIRQGFTPVMDIHTAHVPVKVSQIISVSEKKKKKKDAAADDEVQDDLEVQLSIKKDETGIVELVPQKPVCLEAFTEYPGLGRFSLRDSRVTVAVGVVKSVDKKEAHSKNTSSGAGAHKPSNKGKK</sequence>
<dbReference type="SUPFAM" id="SSF50447">
    <property type="entry name" value="Translation proteins"/>
    <property type="match status" value="1"/>
</dbReference>
<gene>
    <name evidence="8" type="ORF">RF11_13019</name>
</gene>
<dbReference type="FunFam" id="2.40.30.10:FF:000020">
    <property type="entry name" value="Translation elongation factor EF-1"/>
    <property type="match status" value="1"/>
</dbReference>
<keyword evidence="4" id="KW-0547">Nucleotide-binding</keyword>
<dbReference type="GO" id="GO:0005737">
    <property type="term" value="C:cytoplasm"/>
    <property type="evidence" value="ECO:0007669"/>
    <property type="project" value="UniProtKB-SubCell"/>
</dbReference>
<feature type="region of interest" description="Disordered" evidence="6">
    <location>
        <begin position="458"/>
        <end position="482"/>
    </location>
</feature>
<dbReference type="GO" id="GO:0003924">
    <property type="term" value="F:GTPase activity"/>
    <property type="evidence" value="ECO:0007669"/>
    <property type="project" value="InterPro"/>
</dbReference>
<dbReference type="PRINTS" id="PR00315">
    <property type="entry name" value="ELONGATNFCT"/>
</dbReference>
<evidence type="ECO:0000256" key="5">
    <source>
        <dbReference type="ARBA" id="ARBA00023134"/>
    </source>
</evidence>
<keyword evidence="8" id="KW-0251">Elongation factor</keyword>
<dbReference type="InterPro" id="IPR054696">
    <property type="entry name" value="GTP-eEF1A_C"/>
</dbReference>
<dbReference type="SUPFAM" id="SSF52540">
    <property type="entry name" value="P-loop containing nucleoside triphosphate hydrolases"/>
    <property type="match status" value="1"/>
</dbReference>
<dbReference type="OrthoDB" id="342024at2759"/>
<dbReference type="PANTHER" id="PTHR23115">
    <property type="entry name" value="TRANSLATION FACTOR"/>
    <property type="match status" value="1"/>
</dbReference>
<dbReference type="AlphaFoldDB" id="A0A0C2MXT7"/>
<comment type="subcellular location">
    <subcellularLocation>
        <location evidence="1">Cytoplasm</location>
    </subcellularLocation>
</comment>
<accession>A0A0C2MXT7</accession>
<dbReference type="Gene3D" id="2.40.30.10">
    <property type="entry name" value="Translation factors"/>
    <property type="match status" value="2"/>
</dbReference>
<name>A0A0C2MXT7_THEKT</name>
<dbReference type="Proteomes" id="UP000031668">
    <property type="component" value="Unassembled WGS sequence"/>
</dbReference>
<dbReference type="Gene3D" id="3.40.50.300">
    <property type="entry name" value="P-loop containing nucleotide triphosphate hydrolases"/>
    <property type="match status" value="1"/>
</dbReference>
<dbReference type="GO" id="GO:0005525">
    <property type="term" value="F:GTP binding"/>
    <property type="evidence" value="ECO:0007669"/>
    <property type="project" value="UniProtKB-KW"/>
</dbReference>
<keyword evidence="8" id="KW-0648">Protein biosynthesis</keyword>
<organism evidence="8 9">
    <name type="scientific">Thelohanellus kitauei</name>
    <name type="common">Myxosporean</name>
    <dbReference type="NCBI Taxonomy" id="669202"/>
    <lineage>
        <taxon>Eukaryota</taxon>
        <taxon>Metazoa</taxon>
        <taxon>Cnidaria</taxon>
        <taxon>Myxozoa</taxon>
        <taxon>Myxosporea</taxon>
        <taxon>Bivalvulida</taxon>
        <taxon>Platysporina</taxon>
        <taxon>Myxobolidae</taxon>
        <taxon>Thelohanellus</taxon>
    </lineage>
</organism>
<dbReference type="Pfam" id="PF22594">
    <property type="entry name" value="GTP-eEF1A_C"/>
    <property type="match status" value="1"/>
</dbReference>
<dbReference type="PROSITE" id="PS51722">
    <property type="entry name" value="G_TR_2"/>
    <property type="match status" value="1"/>
</dbReference>
<keyword evidence="5" id="KW-0342">GTP-binding</keyword>
<evidence type="ECO:0000256" key="1">
    <source>
        <dbReference type="ARBA" id="ARBA00004496"/>
    </source>
</evidence>
<dbReference type="InterPro" id="IPR027417">
    <property type="entry name" value="P-loop_NTPase"/>
</dbReference>
<dbReference type="InterPro" id="IPR009001">
    <property type="entry name" value="Transl_elong_EF1A/Init_IF2_C"/>
</dbReference>
<dbReference type="InterPro" id="IPR031157">
    <property type="entry name" value="G_TR_CS"/>
</dbReference>
<protein>
    <submittedName>
        <fullName evidence="8">Elongation factor 1-alpha</fullName>
    </submittedName>
</protein>
<dbReference type="InterPro" id="IPR004161">
    <property type="entry name" value="EFTu-like_2"/>
</dbReference>
<evidence type="ECO:0000256" key="3">
    <source>
        <dbReference type="ARBA" id="ARBA00022490"/>
    </source>
</evidence>
<keyword evidence="9" id="KW-1185">Reference proteome</keyword>
<dbReference type="PROSITE" id="PS00301">
    <property type="entry name" value="G_TR_1"/>
    <property type="match status" value="1"/>
</dbReference>
<dbReference type="InterPro" id="IPR000795">
    <property type="entry name" value="T_Tr_GTP-bd_dom"/>
</dbReference>
<proteinExistence type="inferred from homology"/>
<dbReference type="OMA" id="FAPQNIT"/>
<evidence type="ECO:0000313" key="9">
    <source>
        <dbReference type="Proteomes" id="UP000031668"/>
    </source>
</evidence>
<evidence type="ECO:0000256" key="6">
    <source>
        <dbReference type="SAM" id="MobiDB-lite"/>
    </source>
</evidence>
<dbReference type="GO" id="GO:0003746">
    <property type="term" value="F:translation elongation factor activity"/>
    <property type="evidence" value="ECO:0007669"/>
    <property type="project" value="UniProtKB-KW"/>
</dbReference>
<reference evidence="8 9" key="1">
    <citation type="journal article" date="2014" name="Genome Biol. Evol.">
        <title>The genome of the myxosporean Thelohanellus kitauei shows adaptations to nutrient acquisition within its fish host.</title>
        <authorList>
            <person name="Yang Y."/>
            <person name="Xiong J."/>
            <person name="Zhou Z."/>
            <person name="Huo F."/>
            <person name="Miao W."/>
            <person name="Ran C."/>
            <person name="Liu Y."/>
            <person name="Zhang J."/>
            <person name="Feng J."/>
            <person name="Wang M."/>
            <person name="Wang M."/>
            <person name="Wang L."/>
            <person name="Yao B."/>
        </authorList>
    </citation>
    <scope>NUCLEOTIDE SEQUENCE [LARGE SCALE GENOMIC DNA]</scope>
    <source>
        <strain evidence="8">Wuqing</strain>
    </source>
</reference>